<dbReference type="Pfam" id="PF00704">
    <property type="entry name" value="Glyco_hydro_18"/>
    <property type="match status" value="1"/>
</dbReference>
<evidence type="ECO:0000256" key="10">
    <source>
        <dbReference type="RuleBase" id="RU000489"/>
    </source>
</evidence>
<dbReference type="PANTHER" id="PTHR11177:SF317">
    <property type="entry name" value="CHITINASE 12-RELATED"/>
    <property type="match status" value="1"/>
</dbReference>
<dbReference type="PROSITE" id="PS51910">
    <property type="entry name" value="GH18_2"/>
    <property type="match status" value="1"/>
</dbReference>
<evidence type="ECO:0000256" key="1">
    <source>
        <dbReference type="ARBA" id="ARBA00000822"/>
    </source>
</evidence>
<dbReference type="InterPro" id="IPR011583">
    <property type="entry name" value="Chitinase_II/V-like_cat"/>
</dbReference>
<evidence type="ECO:0000259" key="11">
    <source>
        <dbReference type="PROSITE" id="PS51910"/>
    </source>
</evidence>
<proteinExistence type="inferred from homology"/>
<evidence type="ECO:0000313" key="13">
    <source>
        <dbReference type="Proteomes" id="UP000756132"/>
    </source>
</evidence>
<comment type="catalytic activity">
    <reaction evidence="1">
        <text>Random endo-hydrolysis of N-acetyl-beta-D-glucosaminide (1-&gt;4)-beta-linkages in chitin and chitodextrins.</text>
        <dbReference type="EC" id="3.2.1.14"/>
    </reaction>
</comment>
<evidence type="ECO:0000313" key="12">
    <source>
        <dbReference type="EMBL" id="UJO15023.1"/>
    </source>
</evidence>
<dbReference type="GO" id="GO:0005576">
    <property type="term" value="C:extracellular region"/>
    <property type="evidence" value="ECO:0007669"/>
    <property type="project" value="TreeGrafter"/>
</dbReference>
<dbReference type="RefSeq" id="XP_047759389.1">
    <property type="nucleotide sequence ID" value="XM_047907407.1"/>
</dbReference>
<dbReference type="EMBL" id="CP090165">
    <property type="protein sequence ID" value="UJO15023.1"/>
    <property type="molecule type" value="Genomic_DNA"/>
</dbReference>
<reference evidence="12" key="1">
    <citation type="submission" date="2021-12" db="EMBL/GenBank/DDBJ databases">
        <authorList>
            <person name="Zaccaron A."/>
            <person name="Stergiopoulos I."/>
        </authorList>
    </citation>
    <scope>NUCLEOTIDE SEQUENCE</scope>
    <source>
        <strain evidence="12">Race5_Kim</strain>
    </source>
</reference>
<feature type="domain" description="GH18" evidence="11">
    <location>
        <begin position="4"/>
        <end position="373"/>
    </location>
</feature>
<dbReference type="Gene3D" id="3.10.50.10">
    <property type="match status" value="1"/>
</dbReference>
<keyword evidence="5" id="KW-0146">Chitin degradation</keyword>
<dbReference type="KEGG" id="ffu:CLAFUR5_08259"/>
<dbReference type="InterPro" id="IPR029070">
    <property type="entry name" value="Chitinase_insertion_sf"/>
</dbReference>
<evidence type="ECO:0000256" key="3">
    <source>
        <dbReference type="ARBA" id="ARBA00012729"/>
    </source>
</evidence>
<dbReference type="GO" id="GO:0000272">
    <property type="term" value="P:polysaccharide catabolic process"/>
    <property type="evidence" value="ECO:0007669"/>
    <property type="project" value="UniProtKB-KW"/>
</dbReference>
<keyword evidence="8 10" id="KW-0326">Glycosidase</keyword>
<keyword evidence="9" id="KW-0624">Polysaccharide degradation</keyword>
<dbReference type="EC" id="3.2.1.14" evidence="3"/>
<dbReference type="GO" id="GO:0008843">
    <property type="term" value="F:endochitinase activity"/>
    <property type="evidence" value="ECO:0007669"/>
    <property type="project" value="UniProtKB-EC"/>
</dbReference>
<comment type="similarity">
    <text evidence="2">Belongs to the glycosyl hydrolase 18 family. Chitinase class V subfamily.</text>
</comment>
<dbReference type="FunFam" id="3.20.20.80:FF:000095">
    <property type="entry name" value="Endochitinase B1"/>
    <property type="match status" value="1"/>
</dbReference>
<dbReference type="AlphaFoldDB" id="A0A9Q8LE52"/>
<keyword evidence="13" id="KW-1185">Reference proteome</keyword>
<evidence type="ECO:0000256" key="8">
    <source>
        <dbReference type="ARBA" id="ARBA00023295"/>
    </source>
</evidence>
<evidence type="ECO:0000256" key="5">
    <source>
        <dbReference type="ARBA" id="ARBA00023024"/>
    </source>
</evidence>
<evidence type="ECO:0000256" key="7">
    <source>
        <dbReference type="ARBA" id="ARBA00023277"/>
    </source>
</evidence>
<evidence type="ECO:0000256" key="2">
    <source>
        <dbReference type="ARBA" id="ARBA00008682"/>
    </source>
</evidence>
<dbReference type="CDD" id="cd06548">
    <property type="entry name" value="GH18_chitinase"/>
    <property type="match status" value="1"/>
</dbReference>
<dbReference type="InterPro" id="IPR050314">
    <property type="entry name" value="Glycosyl_Hydrlase_18"/>
</dbReference>
<evidence type="ECO:0000256" key="6">
    <source>
        <dbReference type="ARBA" id="ARBA00023180"/>
    </source>
</evidence>
<evidence type="ECO:0000256" key="4">
    <source>
        <dbReference type="ARBA" id="ARBA00022801"/>
    </source>
</evidence>
<dbReference type="GO" id="GO:0008061">
    <property type="term" value="F:chitin binding"/>
    <property type="evidence" value="ECO:0007669"/>
    <property type="project" value="InterPro"/>
</dbReference>
<dbReference type="GeneID" id="71988137"/>
<evidence type="ECO:0000256" key="9">
    <source>
        <dbReference type="ARBA" id="ARBA00023326"/>
    </source>
</evidence>
<accession>A0A9Q8LE52</accession>
<dbReference type="FunFam" id="3.10.50.10:FF:000005">
    <property type="entry name" value="Endochitinase B1"/>
    <property type="match status" value="1"/>
</dbReference>
<dbReference type="OrthoDB" id="76388at2759"/>
<protein>
    <recommendedName>
        <fullName evidence="3">chitinase</fullName>
        <ecNumber evidence="3">3.2.1.14</ecNumber>
    </recommendedName>
</protein>
<gene>
    <name evidence="12" type="ORF">CLAFUR5_08259</name>
</gene>
<dbReference type="InterPro" id="IPR017853">
    <property type="entry name" value="GH"/>
</dbReference>
<name>A0A9Q8LE52_PASFU</name>
<dbReference type="OMA" id="WMGNFTA"/>
<keyword evidence="6" id="KW-0325">Glycoprotein</keyword>
<dbReference type="SUPFAM" id="SSF51445">
    <property type="entry name" value="(Trans)glycosidases"/>
    <property type="match status" value="1"/>
</dbReference>
<organism evidence="12 13">
    <name type="scientific">Passalora fulva</name>
    <name type="common">Tomato leaf mold</name>
    <name type="synonym">Cladosporium fulvum</name>
    <dbReference type="NCBI Taxonomy" id="5499"/>
    <lineage>
        <taxon>Eukaryota</taxon>
        <taxon>Fungi</taxon>
        <taxon>Dikarya</taxon>
        <taxon>Ascomycota</taxon>
        <taxon>Pezizomycotina</taxon>
        <taxon>Dothideomycetes</taxon>
        <taxon>Dothideomycetidae</taxon>
        <taxon>Mycosphaerellales</taxon>
        <taxon>Mycosphaerellaceae</taxon>
        <taxon>Fulvia</taxon>
    </lineage>
</organism>
<dbReference type="InterPro" id="IPR001579">
    <property type="entry name" value="Glyco_hydro_18_chit_AS"/>
</dbReference>
<dbReference type="Gene3D" id="3.20.20.80">
    <property type="entry name" value="Glycosidases"/>
    <property type="match status" value="1"/>
</dbReference>
<keyword evidence="4 10" id="KW-0378">Hydrolase</keyword>
<dbReference type="SMART" id="SM00636">
    <property type="entry name" value="Glyco_18"/>
    <property type="match status" value="1"/>
</dbReference>
<dbReference type="PANTHER" id="PTHR11177">
    <property type="entry name" value="CHITINASE"/>
    <property type="match status" value="1"/>
</dbReference>
<dbReference type="Proteomes" id="UP000756132">
    <property type="component" value="Chromosome 3"/>
</dbReference>
<sequence length="405" mass="44852">MSAYRSAVYFVNWGIYARNFNPQDLPVSRLTHVLYAFANLRANGEVYLSDTWADTDKHYPTDSWNDVGTNLYGCLKQLYLQKKRNRQIKVLLSIGGWTWSTNFPALASTASGRQTFARTAVQILKDCGFDGLDIDWEYPTDATQASNFVLLLQEVRSALTSYSNDLRSRFPAAPKFLLTIACPAGPTNYNQLKVRDMDQYLDFWNLMAYDYAGSWDQVAGHQANLYASTSNPQATPFNTEQALRFYTSNGVAANKLVLGMPLYGRTFTNADGLGKPYNGTGNGSWENGIWDYKVLPQAGAQVLYDSQAGASYSYDSGARTLVSYDTPQAASFKISYIKTKGLGGAMWWEASGDRPVTDNNSLIKTVTDGLGGLEQTQNNLNYPDSKYDNLRGGMVAVGARGRAKL</sequence>
<reference evidence="12" key="2">
    <citation type="journal article" date="2022" name="Microb. Genom.">
        <title>A chromosome-scale genome assembly of the tomato pathogen Cladosporium fulvum reveals a compartmentalized genome architecture and the presence of a dispensable chromosome.</title>
        <authorList>
            <person name="Zaccaron A.Z."/>
            <person name="Chen L.H."/>
            <person name="Samaras A."/>
            <person name="Stergiopoulos I."/>
        </authorList>
    </citation>
    <scope>NUCLEOTIDE SEQUENCE</scope>
    <source>
        <strain evidence="12">Race5_Kim</strain>
    </source>
</reference>
<dbReference type="SUPFAM" id="SSF54556">
    <property type="entry name" value="Chitinase insertion domain"/>
    <property type="match status" value="1"/>
</dbReference>
<keyword evidence="7" id="KW-0119">Carbohydrate metabolism</keyword>
<dbReference type="PROSITE" id="PS01095">
    <property type="entry name" value="GH18_1"/>
    <property type="match status" value="1"/>
</dbReference>
<dbReference type="GO" id="GO:0006032">
    <property type="term" value="P:chitin catabolic process"/>
    <property type="evidence" value="ECO:0007669"/>
    <property type="project" value="UniProtKB-KW"/>
</dbReference>
<dbReference type="InterPro" id="IPR001223">
    <property type="entry name" value="Glyco_hydro18_cat"/>
</dbReference>